<proteinExistence type="predicted"/>
<dbReference type="EMBL" id="CAEKKB010000006">
    <property type="protein sequence ID" value="CAB4315009.1"/>
    <property type="molecule type" value="Genomic_DNA"/>
</dbReference>
<keyword evidence="1" id="KW-0732">Signal</keyword>
<sequence length="71" mass="8054">METWKIIGLVWLVALVLAVCSVDFVMTWRSAAVEVIVAEEELKEVVLAAEEEHDNARRKHVSDLMQQCITT</sequence>
<reference evidence="2 4" key="2">
    <citation type="submission" date="2020-05" db="EMBL/GenBank/DDBJ databases">
        <authorList>
            <person name="Campoy J."/>
            <person name="Schneeberger K."/>
            <person name="Spophaly S."/>
        </authorList>
    </citation>
    <scope>NUCLEOTIDE SEQUENCE [LARGE SCALE GENOMIC DNA]</scope>
    <source>
        <strain evidence="2">PruArmRojPasFocal</strain>
    </source>
</reference>
<dbReference type="EMBL" id="CAEKDK010000006">
    <property type="protein sequence ID" value="CAB4284592.1"/>
    <property type="molecule type" value="Genomic_DNA"/>
</dbReference>
<evidence type="ECO:0000313" key="5">
    <source>
        <dbReference type="Proteomes" id="UP000507245"/>
    </source>
</evidence>
<feature type="signal peptide" evidence="1">
    <location>
        <begin position="1"/>
        <end position="18"/>
    </location>
</feature>
<feature type="chain" id="PRO_5036388597" evidence="1">
    <location>
        <begin position="19"/>
        <end position="71"/>
    </location>
</feature>
<reference evidence="5" key="1">
    <citation type="journal article" date="2020" name="Genome Biol.">
        <title>Gamete binning: chromosome-level and haplotype-resolved genome assembly enabled by high-throughput single-cell sequencing of gamete genomes.</title>
        <authorList>
            <person name="Campoy J.A."/>
            <person name="Sun H."/>
            <person name="Goel M."/>
            <person name="Jiao W.-B."/>
            <person name="Folz-Donahue K."/>
            <person name="Wang N."/>
            <person name="Rubio M."/>
            <person name="Liu C."/>
            <person name="Kukat C."/>
            <person name="Ruiz D."/>
            <person name="Huettel B."/>
            <person name="Schneeberger K."/>
        </authorList>
    </citation>
    <scope>NUCLEOTIDE SEQUENCE [LARGE SCALE GENOMIC DNA]</scope>
    <source>
        <strain evidence="5">cv. Rojo Pasion</strain>
    </source>
</reference>
<dbReference type="AlphaFoldDB" id="A0A6J5V8T7"/>
<gene>
    <name evidence="2" type="ORF">CURHAP_LOCUS40174</name>
    <name evidence="3" type="ORF">ORAREDHAP_LOCUS39567</name>
</gene>
<evidence type="ECO:0000256" key="1">
    <source>
        <dbReference type="SAM" id="SignalP"/>
    </source>
</evidence>
<evidence type="ECO:0000313" key="2">
    <source>
        <dbReference type="EMBL" id="CAB4284592.1"/>
    </source>
</evidence>
<keyword evidence="5" id="KW-1185">Reference proteome</keyword>
<dbReference type="Proteomes" id="UP000507222">
    <property type="component" value="Unassembled WGS sequence"/>
</dbReference>
<accession>A0A6J5V8T7</accession>
<protein>
    <submittedName>
        <fullName evidence="2">Uncharacterized protein</fullName>
    </submittedName>
</protein>
<dbReference type="Proteomes" id="UP000507245">
    <property type="component" value="Unassembled WGS sequence"/>
</dbReference>
<evidence type="ECO:0000313" key="4">
    <source>
        <dbReference type="Proteomes" id="UP000507222"/>
    </source>
</evidence>
<name>A0A6J5V8T7_PRUAR</name>
<evidence type="ECO:0000313" key="3">
    <source>
        <dbReference type="EMBL" id="CAB4315009.1"/>
    </source>
</evidence>
<organism evidence="2 4">
    <name type="scientific">Prunus armeniaca</name>
    <name type="common">Apricot</name>
    <name type="synonym">Armeniaca vulgaris</name>
    <dbReference type="NCBI Taxonomy" id="36596"/>
    <lineage>
        <taxon>Eukaryota</taxon>
        <taxon>Viridiplantae</taxon>
        <taxon>Streptophyta</taxon>
        <taxon>Embryophyta</taxon>
        <taxon>Tracheophyta</taxon>
        <taxon>Spermatophyta</taxon>
        <taxon>Magnoliopsida</taxon>
        <taxon>eudicotyledons</taxon>
        <taxon>Gunneridae</taxon>
        <taxon>Pentapetalae</taxon>
        <taxon>rosids</taxon>
        <taxon>fabids</taxon>
        <taxon>Rosales</taxon>
        <taxon>Rosaceae</taxon>
        <taxon>Amygdaloideae</taxon>
        <taxon>Amygdaleae</taxon>
        <taxon>Prunus</taxon>
    </lineage>
</organism>